<sequence>MKKAWYSTALVSILALSLFVAGCGSSNQGATGGQGGNTTAKNSLEAIKTAGKIRIGTEGTYAPFTYHDSTGQLTGFDVEIAREVAKRLGVEPEFIESKWDGMIAGLEANRFEMVVNEVGIRPDRKEKFDFSDPYIVSKAVLIVNEDNNEIKTFADLKGKKSAQTLTSNLTDLARENGAEIVQSEGFNQAIELLLSKRVDATVNDGLSFLDFKKQKPDVKIKIAAEHPNATENGMMFAKGKHPELIEAVNKALKEMKADGTYLKISEKYFGADVSK</sequence>
<dbReference type="InterPro" id="IPR001638">
    <property type="entry name" value="Solute-binding_3/MltF_N"/>
</dbReference>
<proteinExistence type="inferred from homology"/>
<dbReference type="SMART" id="SM00062">
    <property type="entry name" value="PBPb"/>
    <property type="match status" value="1"/>
</dbReference>
<evidence type="ECO:0000256" key="2">
    <source>
        <dbReference type="ARBA" id="ARBA00010333"/>
    </source>
</evidence>
<keyword evidence="3 5" id="KW-0732">Signal</keyword>
<dbReference type="GO" id="GO:0030313">
    <property type="term" value="C:cell envelope"/>
    <property type="evidence" value="ECO:0007669"/>
    <property type="project" value="UniProtKB-SubCell"/>
</dbReference>
<dbReference type="KEGG" id="blr:BRLA_c035640"/>
<feature type="chain" id="PRO_5038510326" evidence="5">
    <location>
        <begin position="22"/>
        <end position="275"/>
    </location>
</feature>
<dbReference type="Pfam" id="PF00497">
    <property type="entry name" value="SBP_bac_3"/>
    <property type="match status" value="1"/>
</dbReference>
<dbReference type="STRING" id="1042163.BRLA_c035640"/>
<comment type="subcellular location">
    <subcellularLocation>
        <location evidence="1">Cell envelope</location>
    </subcellularLocation>
</comment>
<comment type="similarity">
    <text evidence="2 4">Belongs to the bacterial solute-binding protein 3 family.</text>
</comment>
<evidence type="ECO:0000256" key="4">
    <source>
        <dbReference type="RuleBase" id="RU003744"/>
    </source>
</evidence>
<dbReference type="HOGENOM" id="CLU_019602_18_5_9"/>
<evidence type="ECO:0000259" key="6">
    <source>
        <dbReference type="SMART" id="SM00062"/>
    </source>
</evidence>
<accession>A0A075R912</accession>
<name>A0A075R912_BRELA</name>
<dbReference type="Gene3D" id="3.40.190.10">
    <property type="entry name" value="Periplasmic binding protein-like II"/>
    <property type="match status" value="2"/>
</dbReference>
<dbReference type="InterPro" id="IPR018313">
    <property type="entry name" value="SBP_3_CS"/>
</dbReference>
<keyword evidence="8" id="KW-1185">Reference proteome</keyword>
<feature type="domain" description="Solute-binding protein family 3/N-terminal" evidence="6">
    <location>
        <begin position="52"/>
        <end position="272"/>
    </location>
</feature>
<dbReference type="SUPFAM" id="SSF53850">
    <property type="entry name" value="Periplasmic binding protein-like II"/>
    <property type="match status" value="1"/>
</dbReference>
<dbReference type="PROSITE" id="PS51257">
    <property type="entry name" value="PROKAR_LIPOPROTEIN"/>
    <property type="match status" value="1"/>
</dbReference>
<gene>
    <name evidence="7" type="primary">tcyA</name>
    <name evidence="7" type="ORF">BRLA_c035640</name>
</gene>
<reference evidence="7 8" key="1">
    <citation type="journal article" date="2011" name="J. Bacteriol.">
        <title>Genome sequence of Brevibacillus laterosporus LMG 15441, a pathogen of invertebrates.</title>
        <authorList>
            <person name="Djukic M."/>
            <person name="Poehlein A."/>
            <person name="Thurmer A."/>
            <person name="Daniel R."/>
        </authorList>
    </citation>
    <scope>NUCLEOTIDE SEQUENCE [LARGE SCALE GENOMIC DNA]</scope>
    <source>
        <strain evidence="7 8">LMG 15441</strain>
    </source>
</reference>
<dbReference type="Proteomes" id="UP000005850">
    <property type="component" value="Chromosome"/>
</dbReference>
<dbReference type="PANTHER" id="PTHR35936">
    <property type="entry name" value="MEMBRANE-BOUND LYTIC MUREIN TRANSGLYCOSYLASE F"/>
    <property type="match status" value="1"/>
</dbReference>
<protein>
    <submittedName>
        <fullName evidence="7">L-cystine-binding protein TcyA</fullName>
    </submittedName>
</protein>
<feature type="signal peptide" evidence="5">
    <location>
        <begin position="1"/>
        <end position="21"/>
    </location>
</feature>
<evidence type="ECO:0000256" key="3">
    <source>
        <dbReference type="ARBA" id="ARBA00022729"/>
    </source>
</evidence>
<evidence type="ECO:0000313" key="7">
    <source>
        <dbReference type="EMBL" id="AIG27876.1"/>
    </source>
</evidence>
<evidence type="ECO:0000256" key="1">
    <source>
        <dbReference type="ARBA" id="ARBA00004196"/>
    </source>
</evidence>
<dbReference type="eggNOG" id="COG0834">
    <property type="taxonomic scope" value="Bacteria"/>
</dbReference>
<organism evidence="7 8">
    <name type="scientific">Brevibacillus laterosporus LMG 15441</name>
    <dbReference type="NCBI Taxonomy" id="1042163"/>
    <lineage>
        <taxon>Bacteria</taxon>
        <taxon>Bacillati</taxon>
        <taxon>Bacillota</taxon>
        <taxon>Bacilli</taxon>
        <taxon>Bacillales</taxon>
        <taxon>Paenibacillaceae</taxon>
        <taxon>Brevibacillus</taxon>
    </lineage>
</organism>
<dbReference type="EMBL" id="CP007806">
    <property type="protein sequence ID" value="AIG27876.1"/>
    <property type="molecule type" value="Genomic_DNA"/>
</dbReference>
<evidence type="ECO:0000256" key="5">
    <source>
        <dbReference type="SAM" id="SignalP"/>
    </source>
</evidence>
<dbReference type="AlphaFoldDB" id="A0A075R912"/>
<evidence type="ECO:0000313" key="8">
    <source>
        <dbReference type="Proteomes" id="UP000005850"/>
    </source>
</evidence>
<dbReference type="PROSITE" id="PS01039">
    <property type="entry name" value="SBP_BACTERIAL_3"/>
    <property type="match status" value="1"/>
</dbReference>
<dbReference type="CDD" id="cd13711">
    <property type="entry name" value="PBP2_Ngo0372_TcyA"/>
    <property type="match status" value="1"/>
</dbReference>
<dbReference type="RefSeq" id="WP_003336607.1">
    <property type="nucleotide sequence ID" value="NZ_CP007806.1"/>
</dbReference>
<dbReference type="PANTHER" id="PTHR35936:SF34">
    <property type="entry name" value="ABC TRANSPORTER EXTRACELLULAR-BINDING PROTEIN YCKB-RELATED"/>
    <property type="match status" value="1"/>
</dbReference>